<dbReference type="EMBL" id="JARKIB010000238">
    <property type="protein sequence ID" value="KAJ7720626.1"/>
    <property type="molecule type" value="Genomic_DNA"/>
</dbReference>
<organism evidence="1 2">
    <name type="scientific">Mycena metata</name>
    <dbReference type="NCBI Taxonomy" id="1033252"/>
    <lineage>
        <taxon>Eukaryota</taxon>
        <taxon>Fungi</taxon>
        <taxon>Dikarya</taxon>
        <taxon>Basidiomycota</taxon>
        <taxon>Agaricomycotina</taxon>
        <taxon>Agaricomycetes</taxon>
        <taxon>Agaricomycetidae</taxon>
        <taxon>Agaricales</taxon>
        <taxon>Marasmiineae</taxon>
        <taxon>Mycenaceae</taxon>
        <taxon>Mycena</taxon>
    </lineage>
</organism>
<dbReference type="AlphaFoldDB" id="A0AAD7HH30"/>
<comment type="caution">
    <text evidence="1">The sequence shown here is derived from an EMBL/GenBank/DDBJ whole genome shotgun (WGS) entry which is preliminary data.</text>
</comment>
<sequence length="287" mass="32006">MHPALQLSNFNHLPPTLRRVALTACSENRSAHDLARLRTYLRTSTNEQERWMIPAFYFNLDTNDIPDASGFDPETMSPTTESAIDRAWSSLQSLYIIDFPLCIGTDVWPRALQWDQASYALIKSTPAFWFMLGDAWLHLIQSADYSRRGELDLLLFINAPEVAEPANLAELVEGVGGAMEELARVVTRYLPLVLPRSPDVVDVLAVHFLGYVVQFCQAIDPSQALVRPPRGVYSITLLSENIIPMLTDGLCAGIRVLAQGGDPGEMHVIAGIVEQTYNIRKNSPQRI</sequence>
<dbReference type="Proteomes" id="UP001215598">
    <property type="component" value="Unassembled WGS sequence"/>
</dbReference>
<evidence type="ECO:0000313" key="2">
    <source>
        <dbReference type="Proteomes" id="UP001215598"/>
    </source>
</evidence>
<keyword evidence="2" id="KW-1185">Reference proteome</keyword>
<accession>A0AAD7HH30</accession>
<proteinExistence type="predicted"/>
<reference evidence="1" key="1">
    <citation type="submission" date="2023-03" db="EMBL/GenBank/DDBJ databases">
        <title>Massive genome expansion in bonnet fungi (Mycena s.s.) driven by repeated elements and novel gene families across ecological guilds.</title>
        <authorList>
            <consortium name="Lawrence Berkeley National Laboratory"/>
            <person name="Harder C.B."/>
            <person name="Miyauchi S."/>
            <person name="Viragh M."/>
            <person name="Kuo A."/>
            <person name="Thoen E."/>
            <person name="Andreopoulos B."/>
            <person name="Lu D."/>
            <person name="Skrede I."/>
            <person name="Drula E."/>
            <person name="Henrissat B."/>
            <person name="Morin E."/>
            <person name="Kohler A."/>
            <person name="Barry K."/>
            <person name="LaButti K."/>
            <person name="Morin E."/>
            <person name="Salamov A."/>
            <person name="Lipzen A."/>
            <person name="Mereny Z."/>
            <person name="Hegedus B."/>
            <person name="Baldrian P."/>
            <person name="Stursova M."/>
            <person name="Weitz H."/>
            <person name="Taylor A."/>
            <person name="Grigoriev I.V."/>
            <person name="Nagy L.G."/>
            <person name="Martin F."/>
            <person name="Kauserud H."/>
        </authorList>
    </citation>
    <scope>NUCLEOTIDE SEQUENCE</scope>
    <source>
        <strain evidence="1">CBHHK182m</strain>
    </source>
</reference>
<evidence type="ECO:0000313" key="1">
    <source>
        <dbReference type="EMBL" id="KAJ7720626.1"/>
    </source>
</evidence>
<name>A0AAD7HH30_9AGAR</name>
<protein>
    <submittedName>
        <fullName evidence="1">Uncharacterized protein</fullName>
    </submittedName>
</protein>
<gene>
    <name evidence="1" type="ORF">B0H16DRAFT_1738736</name>
</gene>